<protein>
    <recommendedName>
        <fullName evidence="3">CBS domain-containing protein</fullName>
    </recommendedName>
</protein>
<accession>A0ABQ6P7C6</accession>
<dbReference type="SUPFAM" id="SSF54631">
    <property type="entry name" value="CBS-domain pair"/>
    <property type="match status" value="1"/>
</dbReference>
<dbReference type="Proteomes" id="UP001187221">
    <property type="component" value="Unassembled WGS sequence"/>
</dbReference>
<proteinExistence type="predicted"/>
<evidence type="ECO:0008006" key="3">
    <source>
        <dbReference type="Google" id="ProtNLM"/>
    </source>
</evidence>
<dbReference type="EMBL" id="BTFW01000001">
    <property type="protein sequence ID" value="GMM61148.1"/>
    <property type="molecule type" value="Genomic_DNA"/>
</dbReference>
<reference evidence="1 2" key="1">
    <citation type="submission" date="2023-06" db="EMBL/GenBank/DDBJ databases">
        <title>Draft genome sequence of Novosphingobium sp. strain IK01.</title>
        <authorList>
            <person name="Hatamoto M."/>
            <person name="Ikarashi T."/>
            <person name="Yamaguchi T."/>
        </authorList>
    </citation>
    <scope>NUCLEOTIDE SEQUENCE [LARGE SCALE GENOMIC DNA]</scope>
    <source>
        <strain evidence="1 2">IK01</strain>
    </source>
</reference>
<dbReference type="Gene3D" id="3.10.580.10">
    <property type="entry name" value="CBS-domain"/>
    <property type="match status" value="1"/>
</dbReference>
<evidence type="ECO:0000313" key="2">
    <source>
        <dbReference type="Proteomes" id="UP001187221"/>
    </source>
</evidence>
<comment type="caution">
    <text evidence="1">The sequence shown here is derived from an EMBL/GenBank/DDBJ whole genome shotgun (WGS) entry which is preliminary data.</text>
</comment>
<keyword evidence="2" id="KW-1185">Reference proteome</keyword>
<gene>
    <name evidence="1" type="ORF">NUTIK01_19250</name>
</gene>
<dbReference type="InterPro" id="IPR046342">
    <property type="entry name" value="CBS_dom_sf"/>
</dbReference>
<sequence>MRAVLRLMAERDLPMVGVVDPLGRVVGAIGDGELRRHLHGLLVACAHDVMRPA</sequence>
<name>A0ABQ6P7C6_9SPHN</name>
<evidence type="ECO:0000313" key="1">
    <source>
        <dbReference type="EMBL" id="GMM61148.1"/>
    </source>
</evidence>
<dbReference type="RefSeq" id="WP_317974859.1">
    <property type="nucleotide sequence ID" value="NZ_BTFW01000001.1"/>
</dbReference>
<organism evidence="1 2">
    <name type="scientific">Novosphingobium pituita</name>
    <dbReference type="NCBI Taxonomy" id="3056842"/>
    <lineage>
        <taxon>Bacteria</taxon>
        <taxon>Pseudomonadati</taxon>
        <taxon>Pseudomonadota</taxon>
        <taxon>Alphaproteobacteria</taxon>
        <taxon>Sphingomonadales</taxon>
        <taxon>Sphingomonadaceae</taxon>
        <taxon>Novosphingobium</taxon>
    </lineage>
</organism>